<evidence type="ECO:0000313" key="3">
    <source>
        <dbReference type="Proteomes" id="UP001291623"/>
    </source>
</evidence>
<dbReference type="SUPFAM" id="SSF56801">
    <property type="entry name" value="Acetyl-CoA synthetase-like"/>
    <property type="match status" value="1"/>
</dbReference>
<keyword evidence="3" id="KW-1185">Reference proteome</keyword>
<gene>
    <name evidence="2" type="ORF">RND71_018818</name>
</gene>
<evidence type="ECO:0000313" key="2">
    <source>
        <dbReference type="EMBL" id="KAK4363577.1"/>
    </source>
</evidence>
<reference evidence="2" key="1">
    <citation type="submission" date="2023-12" db="EMBL/GenBank/DDBJ databases">
        <title>Genome assembly of Anisodus tanguticus.</title>
        <authorList>
            <person name="Wang Y.-J."/>
        </authorList>
    </citation>
    <scope>NUCLEOTIDE SEQUENCE</scope>
    <source>
        <strain evidence="2">KB-2021</strain>
        <tissue evidence="2">Leaf</tissue>
    </source>
</reference>
<name>A0AAE1VCE0_9SOLA</name>
<dbReference type="GO" id="GO:0006631">
    <property type="term" value="P:fatty acid metabolic process"/>
    <property type="evidence" value="ECO:0007669"/>
    <property type="project" value="TreeGrafter"/>
</dbReference>
<dbReference type="GO" id="GO:0031956">
    <property type="term" value="F:medium-chain fatty acid-CoA ligase activity"/>
    <property type="evidence" value="ECO:0007669"/>
    <property type="project" value="TreeGrafter"/>
</dbReference>
<comment type="caution">
    <text evidence="2">The sequence shown here is derived from an EMBL/GenBank/DDBJ whole genome shotgun (WGS) entry which is preliminary data.</text>
</comment>
<dbReference type="Gene3D" id="3.40.50.12780">
    <property type="entry name" value="N-terminal domain of ligase-like"/>
    <property type="match status" value="1"/>
</dbReference>
<proteinExistence type="inferred from homology"/>
<dbReference type="PANTHER" id="PTHR43201:SF8">
    <property type="entry name" value="ACYL-COA SYNTHETASE FAMILY MEMBER 3"/>
    <property type="match status" value="1"/>
</dbReference>
<organism evidence="2 3">
    <name type="scientific">Anisodus tanguticus</name>
    <dbReference type="NCBI Taxonomy" id="243964"/>
    <lineage>
        <taxon>Eukaryota</taxon>
        <taxon>Viridiplantae</taxon>
        <taxon>Streptophyta</taxon>
        <taxon>Embryophyta</taxon>
        <taxon>Tracheophyta</taxon>
        <taxon>Spermatophyta</taxon>
        <taxon>Magnoliopsida</taxon>
        <taxon>eudicotyledons</taxon>
        <taxon>Gunneridae</taxon>
        <taxon>Pentapetalae</taxon>
        <taxon>asterids</taxon>
        <taxon>lamiids</taxon>
        <taxon>Solanales</taxon>
        <taxon>Solanaceae</taxon>
        <taxon>Solanoideae</taxon>
        <taxon>Hyoscyameae</taxon>
        <taxon>Anisodus</taxon>
    </lineage>
</organism>
<dbReference type="InterPro" id="IPR042099">
    <property type="entry name" value="ANL_N_sf"/>
</dbReference>
<protein>
    <recommendedName>
        <fullName evidence="4">AMP-dependent synthetase/ligase domain-containing protein</fullName>
    </recommendedName>
</protein>
<evidence type="ECO:0000256" key="1">
    <source>
        <dbReference type="ARBA" id="ARBA00006432"/>
    </source>
</evidence>
<accession>A0AAE1VCE0</accession>
<evidence type="ECO:0008006" key="4">
    <source>
        <dbReference type="Google" id="ProtNLM"/>
    </source>
</evidence>
<dbReference type="Proteomes" id="UP001291623">
    <property type="component" value="Unassembled WGS sequence"/>
</dbReference>
<comment type="similarity">
    <text evidence="1">Belongs to the ATP-dependent AMP-binding enzyme family.</text>
</comment>
<dbReference type="AlphaFoldDB" id="A0AAE1VCE0"/>
<dbReference type="PANTHER" id="PTHR43201">
    <property type="entry name" value="ACYL-COA SYNTHETASE"/>
    <property type="match status" value="1"/>
</dbReference>
<dbReference type="EMBL" id="JAVYJV010000009">
    <property type="protein sequence ID" value="KAK4363577.1"/>
    <property type="molecule type" value="Genomic_DNA"/>
</dbReference>
<sequence>MYTQLIQCYEEMDPELKATSASAARHLRLMMCGSSALPLPVMQQWETITGHWLLEHYGMMEFVMAITNPIRGNAKQVLLASPFQVYR</sequence>